<reference evidence="21" key="1">
    <citation type="journal article" date="2019" name="Sci. Rep.">
        <title>Bloodmeal host identification with inferences to feeding habits of a fish-fed mosquito, Aedes baisasi.</title>
        <authorList>
            <person name="Miyake T."/>
            <person name="Aihara N."/>
            <person name="Maeda K."/>
            <person name="Shinzato C."/>
            <person name="Koyanagi R."/>
            <person name="Kobayashi H."/>
            <person name="Yamahira K."/>
        </authorList>
    </citation>
    <scope>NUCLEOTIDE SEQUENCE</scope>
</reference>
<keyword evidence="13 17" id="KW-0186">Copper</keyword>
<dbReference type="PANTHER" id="PTHR22888">
    <property type="entry name" value="CYTOCHROME C OXIDASE, SUBUNIT II"/>
    <property type="match status" value="1"/>
</dbReference>
<dbReference type="EMBL" id="AP019350">
    <property type="protein sequence ID" value="BBH37333.1"/>
    <property type="molecule type" value="Genomic_DNA"/>
</dbReference>
<evidence type="ECO:0000256" key="10">
    <source>
        <dbReference type="ARBA" id="ARBA00022967"/>
    </source>
</evidence>
<keyword evidence="5 17" id="KW-0679">Respiratory chain</keyword>
<dbReference type="GO" id="GO:0005507">
    <property type="term" value="F:copper ion binding"/>
    <property type="evidence" value="ECO:0007669"/>
    <property type="project" value="InterPro"/>
</dbReference>
<dbReference type="GO" id="GO:0004129">
    <property type="term" value="F:cytochrome-c oxidase activity"/>
    <property type="evidence" value="ECO:0007669"/>
    <property type="project" value="UniProtKB-EC"/>
</dbReference>
<dbReference type="SUPFAM" id="SSF81464">
    <property type="entry name" value="Cytochrome c oxidase subunit II-like, transmembrane region"/>
    <property type="match status" value="1"/>
</dbReference>
<evidence type="ECO:0000256" key="15">
    <source>
        <dbReference type="ARBA" id="ARBA00023136"/>
    </source>
</evidence>
<keyword evidence="10" id="KW-1278">Translocase</keyword>
<dbReference type="PANTHER" id="PTHR22888:SF9">
    <property type="entry name" value="CYTOCHROME C OXIDASE SUBUNIT 2"/>
    <property type="match status" value="1"/>
</dbReference>
<comment type="function">
    <text evidence="17">Component of the cytochrome c oxidase, the last enzyme in the mitochondrial electron transport chain which drives oxidative phosphorylation. The respiratory chain contains 3 multisubunit complexes succinate dehydrogenase (complex II, CII), ubiquinol-cytochrome c oxidoreductase (cytochrome b-c1 complex, complex III, CIII) and cytochrome c oxidase (complex IV, CIV), that cooperate to transfer electrons derived from NADH and succinate to molecular oxygen, creating an electrochemical gradient over the inner membrane that drives transmembrane transport and the ATP synthase. Cytochrome c oxidase is the component of the respiratory chain that catalyzes the reduction of oxygen to water. Electrons originating from reduced cytochrome c in the intermembrane space (IMS) are transferred via the dinuclear copper A center (CU(A)) of subunit 2 and heme A of subunit 1 to the active site in subunit 1, a binuclear center (BNC) formed by heme A3 and copper B (CU(B)). The BNC reduces molecular oxygen to 2 water molecules using 4 electrons from cytochrome c in the IMS and 4 protons from the mitochondrial matrix.</text>
</comment>
<name>A0A455RDI0_9TELE</name>
<dbReference type="InterPro" id="IPR034210">
    <property type="entry name" value="CcO_II_C"/>
</dbReference>
<keyword evidence="9" id="KW-0460">Magnesium</keyword>
<dbReference type="CDD" id="cd13912">
    <property type="entry name" value="CcO_II_C"/>
    <property type="match status" value="1"/>
</dbReference>
<evidence type="ECO:0000256" key="3">
    <source>
        <dbReference type="ARBA" id="ARBA00015946"/>
    </source>
</evidence>
<gene>
    <name evidence="21" type="primary">COII</name>
</gene>
<evidence type="ECO:0000256" key="7">
    <source>
        <dbReference type="ARBA" id="ARBA00022723"/>
    </source>
</evidence>
<dbReference type="FunFam" id="2.60.40.420:FF:000001">
    <property type="entry name" value="Cytochrome c oxidase subunit 2"/>
    <property type="match status" value="1"/>
</dbReference>
<keyword evidence="15 17" id="KW-0472">Membrane</keyword>
<protein>
    <recommendedName>
        <fullName evidence="3 17">Cytochrome c oxidase subunit 2</fullName>
    </recommendedName>
</protein>
<keyword evidence="4 17" id="KW-0813">Transport</keyword>
<dbReference type="InterPro" id="IPR008972">
    <property type="entry name" value="Cupredoxin"/>
</dbReference>
<dbReference type="PROSITE" id="PS00078">
    <property type="entry name" value="COX2"/>
    <property type="match status" value="1"/>
</dbReference>
<keyword evidence="14 17" id="KW-0496">Mitochondrion</keyword>
<dbReference type="InterPro" id="IPR002429">
    <property type="entry name" value="CcO_II-like_C"/>
</dbReference>
<evidence type="ECO:0000256" key="17">
    <source>
        <dbReference type="RuleBase" id="RU000457"/>
    </source>
</evidence>
<evidence type="ECO:0000256" key="6">
    <source>
        <dbReference type="ARBA" id="ARBA00022692"/>
    </source>
</evidence>
<evidence type="ECO:0000259" key="19">
    <source>
        <dbReference type="PROSITE" id="PS50857"/>
    </source>
</evidence>
<dbReference type="GO" id="GO:0042773">
    <property type="term" value="P:ATP synthesis coupled electron transport"/>
    <property type="evidence" value="ECO:0007669"/>
    <property type="project" value="TreeGrafter"/>
</dbReference>
<comment type="similarity">
    <text evidence="2 17">Belongs to the cytochrome c oxidase subunit 2 family.</text>
</comment>
<evidence type="ECO:0000256" key="5">
    <source>
        <dbReference type="ARBA" id="ARBA00022660"/>
    </source>
</evidence>
<comment type="subcellular location">
    <subcellularLocation>
        <location evidence="1 17">Mitochondrion inner membrane</location>
        <topology evidence="1 17">Multi-pass membrane protein</topology>
    </subcellularLocation>
</comment>
<evidence type="ECO:0000256" key="13">
    <source>
        <dbReference type="ARBA" id="ARBA00023008"/>
    </source>
</evidence>
<keyword evidence="11 17" id="KW-0249">Electron transport</keyword>
<dbReference type="InterPro" id="IPR036257">
    <property type="entry name" value="Cyt_c_oxidase_su2_TM_sf"/>
</dbReference>
<geneLocation type="mitochondrion" evidence="21"/>
<feature type="domain" description="Cytochrome oxidase subunit II transmembrane region profile" evidence="20">
    <location>
        <begin position="1"/>
        <end position="91"/>
    </location>
</feature>
<sequence>MAHPSQLGFQDAASPVMEEMIHFHDHALMIVFLISTLVLYIIVAMVTTNLIDLYTLDSQGIEIVWTVLPAIILILIALPSLRILYLMDEVNDPHLTVKAIGHQWYWSYEYTDYEDLGFDWWSHDPHLTVKAIGHQWYWSYEYTDYEDLGFDSYMIPTQDLSPGQFRLLEADHRMVVPLESPVRILVTAEDVLHSWAVPAMGVKMDAVPGRLNQTALIATRPGVYYGQCSEICGANHSFMPIVVEAVPLQHFENWSSMMLEDASLESLN</sequence>
<comment type="cofactor">
    <cofactor evidence="17">
        <name>Cu cation</name>
        <dbReference type="ChEBI" id="CHEBI:23378"/>
    </cofactor>
    <text evidence="17">Binds a copper A center.</text>
</comment>
<feature type="domain" description="Cytochrome oxidase subunit II copper A binding" evidence="19">
    <location>
        <begin position="124"/>
        <end position="257"/>
    </location>
</feature>
<evidence type="ECO:0000256" key="4">
    <source>
        <dbReference type="ARBA" id="ARBA00022448"/>
    </source>
</evidence>
<proteinExistence type="inferred from homology"/>
<evidence type="ECO:0000256" key="1">
    <source>
        <dbReference type="ARBA" id="ARBA00004448"/>
    </source>
</evidence>
<dbReference type="Gene3D" id="1.10.287.90">
    <property type="match status" value="1"/>
</dbReference>
<keyword evidence="7 17" id="KW-0479">Metal-binding</keyword>
<dbReference type="PROSITE" id="PS50857">
    <property type="entry name" value="COX2_CUA"/>
    <property type="match status" value="1"/>
</dbReference>
<feature type="transmembrane region" description="Helical" evidence="18">
    <location>
        <begin position="63"/>
        <end position="85"/>
    </location>
</feature>
<organism evidence="21">
    <name type="scientific">Pisodonophis cancrivorus</name>
    <name type="common">longfin snake-eel</name>
    <dbReference type="NCBI Taxonomy" id="189510"/>
    <lineage>
        <taxon>Eukaryota</taxon>
        <taxon>Metazoa</taxon>
        <taxon>Chordata</taxon>
        <taxon>Craniata</taxon>
        <taxon>Vertebrata</taxon>
        <taxon>Euteleostomi</taxon>
        <taxon>Actinopterygii</taxon>
        <taxon>Neopterygii</taxon>
        <taxon>Teleostei</taxon>
        <taxon>Anguilliformes</taxon>
        <taxon>Ophichthidae</taxon>
        <taxon>Pisodonophis</taxon>
    </lineage>
</organism>
<evidence type="ECO:0000256" key="9">
    <source>
        <dbReference type="ARBA" id="ARBA00022842"/>
    </source>
</evidence>
<evidence type="ECO:0000259" key="20">
    <source>
        <dbReference type="PROSITE" id="PS50999"/>
    </source>
</evidence>
<evidence type="ECO:0000256" key="18">
    <source>
        <dbReference type="SAM" id="Phobius"/>
    </source>
</evidence>
<dbReference type="InterPro" id="IPR001505">
    <property type="entry name" value="Copper_CuA"/>
</dbReference>
<dbReference type="PROSITE" id="PS50999">
    <property type="entry name" value="COX2_TM"/>
    <property type="match status" value="1"/>
</dbReference>
<evidence type="ECO:0000256" key="2">
    <source>
        <dbReference type="ARBA" id="ARBA00007866"/>
    </source>
</evidence>
<dbReference type="SUPFAM" id="SSF49503">
    <property type="entry name" value="Cupredoxins"/>
    <property type="match status" value="2"/>
</dbReference>
<dbReference type="PRINTS" id="PR01166">
    <property type="entry name" value="CYCOXIDASEII"/>
</dbReference>
<accession>A0A455RDI0</accession>
<keyword evidence="6 17" id="KW-0812">Transmembrane</keyword>
<dbReference type="Gene3D" id="2.60.40.420">
    <property type="entry name" value="Cupredoxins - blue copper proteins"/>
    <property type="match status" value="2"/>
</dbReference>
<evidence type="ECO:0000256" key="8">
    <source>
        <dbReference type="ARBA" id="ARBA00022792"/>
    </source>
</evidence>
<evidence type="ECO:0000256" key="14">
    <source>
        <dbReference type="ARBA" id="ARBA00023128"/>
    </source>
</evidence>
<comment type="catalytic activity">
    <reaction evidence="16">
        <text>4 Fe(II)-[cytochrome c] + O2 + 8 H(+)(in) = 4 Fe(III)-[cytochrome c] + 2 H2O + 4 H(+)(out)</text>
        <dbReference type="Rhea" id="RHEA:11436"/>
        <dbReference type="Rhea" id="RHEA-COMP:10350"/>
        <dbReference type="Rhea" id="RHEA-COMP:14399"/>
        <dbReference type="ChEBI" id="CHEBI:15377"/>
        <dbReference type="ChEBI" id="CHEBI:15378"/>
        <dbReference type="ChEBI" id="CHEBI:15379"/>
        <dbReference type="ChEBI" id="CHEBI:29033"/>
        <dbReference type="ChEBI" id="CHEBI:29034"/>
        <dbReference type="EC" id="7.1.1.9"/>
    </reaction>
    <physiologicalReaction direction="left-to-right" evidence="16">
        <dbReference type="Rhea" id="RHEA:11437"/>
    </physiologicalReaction>
</comment>
<feature type="transmembrane region" description="Helical" evidence="18">
    <location>
        <begin position="27"/>
        <end position="51"/>
    </location>
</feature>
<dbReference type="GO" id="GO:0005743">
    <property type="term" value="C:mitochondrial inner membrane"/>
    <property type="evidence" value="ECO:0007669"/>
    <property type="project" value="UniProtKB-SubCell"/>
</dbReference>
<dbReference type="Pfam" id="PF02790">
    <property type="entry name" value="COX2_TM"/>
    <property type="match status" value="1"/>
</dbReference>
<keyword evidence="12 18" id="KW-1133">Transmembrane helix</keyword>
<evidence type="ECO:0000256" key="12">
    <source>
        <dbReference type="ARBA" id="ARBA00022989"/>
    </source>
</evidence>
<dbReference type="InterPro" id="IPR045187">
    <property type="entry name" value="CcO_II"/>
</dbReference>
<keyword evidence="8 17" id="KW-0999">Mitochondrion inner membrane</keyword>
<evidence type="ECO:0000313" key="21">
    <source>
        <dbReference type="EMBL" id="BBH37333.1"/>
    </source>
</evidence>
<dbReference type="InterPro" id="IPR011759">
    <property type="entry name" value="Cyt_c_oxidase_su2_TM_dom"/>
</dbReference>
<dbReference type="AlphaFoldDB" id="A0A455RDI0"/>
<dbReference type="Pfam" id="PF00116">
    <property type="entry name" value="COX2"/>
    <property type="match status" value="2"/>
</dbReference>
<evidence type="ECO:0000256" key="16">
    <source>
        <dbReference type="ARBA" id="ARBA00049512"/>
    </source>
</evidence>
<evidence type="ECO:0000256" key="11">
    <source>
        <dbReference type="ARBA" id="ARBA00022982"/>
    </source>
</evidence>
<dbReference type="FunFam" id="1.10.287.90:FF:000001">
    <property type="entry name" value="Cytochrome c oxidase subunit 2"/>
    <property type="match status" value="1"/>
</dbReference>